<accession>A0A1X7ESU6</accession>
<dbReference type="Proteomes" id="UP000192936">
    <property type="component" value="Unassembled WGS sequence"/>
</dbReference>
<dbReference type="OrthoDB" id="7450520at2"/>
<protein>
    <submittedName>
        <fullName evidence="1">Uncharacterized protein</fullName>
    </submittedName>
</protein>
<dbReference type="RefSeq" id="WP_085084817.1">
    <property type="nucleotide sequence ID" value="NZ_FXAK01000003.1"/>
</dbReference>
<sequence length="177" mass="19269">MPKRLTRVDYLSGVELERYLGREAGVRPSAADIAAQLPTLDQRTPQSQTLVRKMAARWIASGLAIEAPGPRGGAGWALSPAGAALIAQALVWKSPATVRAEARAAAAAARRTAAEVDYHAILRRLDRTERITIRALTIQEAATIARQRLRFTSERVVAVWEGSRHESAQIVRDVGTR</sequence>
<dbReference type="AlphaFoldDB" id="A0A1X7ESU6"/>
<organism evidence="1 2">
    <name type="scientific">Azospirillum oryzae</name>
    <dbReference type="NCBI Taxonomy" id="286727"/>
    <lineage>
        <taxon>Bacteria</taxon>
        <taxon>Pseudomonadati</taxon>
        <taxon>Pseudomonadota</taxon>
        <taxon>Alphaproteobacteria</taxon>
        <taxon>Rhodospirillales</taxon>
        <taxon>Azospirillaceae</taxon>
        <taxon>Azospirillum</taxon>
    </lineage>
</organism>
<proteinExistence type="predicted"/>
<evidence type="ECO:0000313" key="2">
    <source>
        <dbReference type="Proteomes" id="UP000192936"/>
    </source>
</evidence>
<evidence type="ECO:0000313" key="1">
    <source>
        <dbReference type="EMBL" id="SMF39541.1"/>
    </source>
</evidence>
<dbReference type="EMBL" id="FXAK01000003">
    <property type="protein sequence ID" value="SMF39541.1"/>
    <property type="molecule type" value="Genomic_DNA"/>
</dbReference>
<gene>
    <name evidence="1" type="ORF">SAMN02982917_1999</name>
</gene>
<reference evidence="1 2" key="1">
    <citation type="submission" date="2017-04" db="EMBL/GenBank/DDBJ databases">
        <authorList>
            <person name="Afonso C.L."/>
            <person name="Miller P.J."/>
            <person name="Scott M.A."/>
            <person name="Spackman E."/>
            <person name="Goraichik I."/>
            <person name="Dimitrov K.M."/>
            <person name="Suarez D.L."/>
            <person name="Swayne D.E."/>
        </authorList>
    </citation>
    <scope>NUCLEOTIDE SEQUENCE [LARGE SCALE GENOMIC DNA]</scope>
    <source>
        <strain evidence="1 2">A2P</strain>
    </source>
</reference>
<name>A0A1X7ESU6_9PROT</name>